<feature type="domain" description="Calmodulin binding protein-like N-terminal" evidence="2">
    <location>
        <begin position="497"/>
        <end position="641"/>
    </location>
</feature>
<evidence type="ECO:0000259" key="3">
    <source>
        <dbReference type="Pfam" id="PF20451"/>
    </source>
</evidence>
<evidence type="ECO:0008006" key="6">
    <source>
        <dbReference type="Google" id="ProtNLM"/>
    </source>
</evidence>
<evidence type="ECO:0000313" key="5">
    <source>
        <dbReference type="Proteomes" id="UP000596660"/>
    </source>
</evidence>
<organism evidence="4 5">
    <name type="scientific">Chenopodium quinoa</name>
    <name type="common">Quinoa</name>
    <dbReference type="NCBI Taxonomy" id="63459"/>
    <lineage>
        <taxon>Eukaryota</taxon>
        <taxon>Viridiplantae</taxon>
        <taxon>Streptophyta</taxon>
        <taxon>Embryophyta</taxon>
        <taxon>Tracheophyta</taxon>
        <taxon>Spermatophyta</taxon>
        <taxon>Magnoliopsida</taxon>
        <taxon>eudicotyledons</taxon>
        <taxon>Gunneridae</taxon>
        <taxon>Pentapetalae</taxon>
        <taxon>Caryophyllales</taxon>
        <taxon>Chenopodiaceae</taxon>
        <taxon>Chenopodioideae</taxon>
        <taxon>Atripliceae</taxon>
        <taxon>Chenopodium</taxon>
    </lineage>
</organism>
<feature type="domain" description="Calmodulin binding protein-like N-terminal" evidence="2">
    <location>
        <begin position="87"/>
        <end position="231"/>
    </location>
</feature>
<protein>
    <recommendedName>
        <fullName evidence="6">Calmodulin-binding protein</fullName>
    </recommendedName>
</protein>
<dbReference type="InterPro" id="IPR046831">
    <property type="entry name" value="Calmodulin_bind_N"/>
</dbReference>
<keyword evidence="5" id="KW-1185">Reference proteome</keyword>
<dbReference type="Pfam" id="PF20451">
    <property type="entry name" value="Calmod_bind_M"/>
    <property type="match status" value="1"/>
</dbReference>
<dbReference type="OMA" id="PKKWEAI"/>
<dbReference type="Proteomes" id="UP000596660">
    <property type="component" value="Unplaced"/>
</dbReference>
<dbReference type="PANTHER" id="PTHR31713">
    <property type="entry name" value="OS02G0177800 PROTEIN"/>
    <property type="match status" value="1"/>
</dbReference>
<dbReference type="GO" id="GO:0003700">
    <property type="term" value="F:DNA-binding transcription factor activity"/>
    <property type="evidence" value="ECO:0007669"/>
    <property type="project" value="TreeGrafter"/>
</dbReference>
<dbReference type="Gramene" id="AUR62000696-RA">
    <property type="protein sequence ID" value="AUR62000696-RA:cds"/>
    <property type="gene ID" value="AUR62000696"/>
</dbReference>
<dbReference type="GO" id="GO:0080142">
    <property type="term" value="P:regulation of salicylic acid biosynthetic process"/>
    <property type="evidence" value="ECO:0007669"/>
    <property type="project" value="TreeGrafter"/>
</dbReference>
<evidence type="ECO:0000313" key="4">
    <source>
        <dbReference type="EnsemblPlants" id="AUR62000696-RA:cds"/>
    </source>
</evidence>
<dbReference type="PANTHER" id="PTHR31713:SF43">
    <property type="entry name" value="CALMODULIN-BINDING PROTEIN 60 G"/>
    <property type="match status" value="1"/>
</dbReference>
<dbReference type="InterPro" id="IPR012416">
    <property type="entry name" value="CBP60"/>
</dbReference>
<sequence length="661" mass="74891">MVLKRGFSGEMENDNPHFQTTQQQNQRFKFTKCICKDKKWLQAYSAQLENSIRKVLREEVEQAIQQSYHSILRLMPSQVKPSESRKFKLQFEDKLPDKLFTGNKVEAEGPSPIKIYLLDAITGHRVTDGPLSSVKVKIVVLHGHFKAEELDNWTEEEFDNNIVFERDGKRPLLIGQHLISLQNGVCCVGNICFTDNSSWERSKMFRLGAKVEAKGHQVREAVSSPFEVKDRRGENYQKHKIPAPEDEVWRLCWIAKDGKISKRLAEHHIYKVKDFVKQYYLDESLLRQILNVTPKKWEAIIQRATSCFSGDSSQSLSDSAPIDAPISNTNCPITVPGLNMQQFCMPPSCYDQPENRMSHYHTEDYSHHLHQSMALNNPLVMDLLAGSCSEDGSLPSLEDCMLPPFPNVFDFETSSWFHASQLMGEEGNSGDYMGFSHNSDIGMPSFTPNVIVNASETAKPKGWSKVREEVEQTIQRSTLSISRSFPNPIDPSESRPFKLQFEGNLPCTLFTGNKVEAEGSSPIKVLLLDAVSGHLITDGPLSSKRVEIVVVQGHFKAEQLEKWTKSDFCKHIVSKRSNKGSLLVGQYVTALHNGIGFVNNICFMDNSSWDRSKKFRLGARVVAEDDRVREAVSNAFRVKDRRGESKSCSIHTCYMISIQLC</sequence>
<dbReference type="AlphaFoldDB" id="A0A803KNU0"/>
<dbReference type="EnsemblPlants" id="AUR62000696-RA">
    <property type="protein sequence ID" value="AUR62000696-RA:cds"/>
    <property type="gene ID" value="AUR62000696"/>
</dbReference>
<dbReference type="Pfam" id="PF07887">
    <property type="entry name" value="Calmodulin_bind"/>
    <property type="match status" value="2"/>
</dbReference>
<proteinExistence type="predicted"/>
<feature type="region of interest" description="Disordered" evidence="1">
    <location>
        <begin position="1"/>
        <end position="22"/>
    </location>
</feature>
<accession>A0A803KNU0</accession>
<dbReference type="GO" id="GO:0005634">
    <property type="term" value="C:nucleus"/>
    <property type="evidence" value="ECO:0007669"/>
    <property type="project" value="TreeGrafter"/>
</dbReference>
<name>A0A803KNU0_CHEQI</name>
<evidence type="ECO:0000256" key="1">
    <source>
        <dbReference type="SAM" id="MobiDB-lite"/>
    </source>
</evidence>
<reference evidence="4" key="2">
    <citation type="submission" date="2021-03" db="UniProtKB">
        <authorList>
            <consortium name="EnsemblPlants"/>
        </authorList>
    </citation>
    <scope>IDENTIFICATION</scope>
</reference>
<feature type="domain" description="Calmodulin binding protein central" evidence="3">
    <location>
        <begin position="244"/>
        <end position="307"/>
    </location>
</feature>
<dbReference type="InterPro" id="IPR046830">
    <property type="entry name" value="Calmod_bind_M"/>
</dbReference>
<dbReference type="GO" id="GO:0043565">
    <property type="term" value="F:sequence-specific DNA binding"/>
    <property type="evidence" value="ECO:0007669"/>
    <property type="project" value="TreeGrafter"/>
</dbReference>
<reference evidence="4" key="1">
    <citation type="journal article" date="2017" name="Nature">
        <title>The genome of Chenopodium quinoa.</title>
        <authorList>
            <person name="Jarvis D.E."/>
            <person name="Ho Y.S."/>
            <person name="Lightfoot D.J."/>
            <person name="Schmoeckel S.M."/>
            <person name="Li B."/>
            <person name="Borm T.J.A."/>
            <person name="Ohyanagi H."/>
            <person name="Mineta K."/>
            <person name="Michell C.T."/>
            <person name="Saber N."/>
            <person name="Kharbatia N.M."/>
            <person name="Rupper R.R."/>
            <person name="Sharp A.R."/>
            <person name="Dally N."/>
            <person name="Boughton B.A."/>
            <person name="Woo Y.H."/>
            <person name="Gao G."/>
            <person name="Schijlen E.G.W.M."/>
            <person name="Guo X."/>
            <person name="Momin A.A."/>
            <person name="Negrao S."/>
            <person name="Al-Babili S."/>
            <person name="Gehring C."/>
            <person name="Roessner U."/>
            <person name="Jung C."/>
            <person name="Murphy K."/>
            <person name="Arold S.T."/>
            <person name="Gojobori T."/>
            <person name="van der Linden C.G."/>
            <person name="van Loo E.N."/>
            <person name="Jellen E.N."/>
            <person name="Maughan P.J."/>
            <person name="Tester M."/>
        </authorList>
    </citation>
    <scope>NUCLEOTIDE SEQUENCE [LARGE SCALE GENOMIC DNA]</scope>
    <source>
        <strain evidence="4">cv. PI 614886</strain>
    </source>
</reference>
<evidence type="ECO:0000259" key="2">
    <source>
        <dbReference type="Pfam" id="PF07887"/>
    </source>
</evidence>
<dbReference type="GO" id="GO:0005516">
    <property type="term" value="F:calmodulin binding"/>
    <property type="evidence" value="ECO:0007669"/>
    <property type="project" value="InterPro"/>
</dbReference>